<comment type="catalytic activity">
    <reaction evidence="1">
        <text>ATP + protein L-histidine = ADP + protein N-phospho-L-histidine.</text>
        <dbReference type="EC" id="2.7.13.3"/>
    </reaction>
</comment>
<feature type="domain" description="Histidine kinase" evidence="5">
    <location>
        <begin position="338"/>
        <end position="581"/>
    </location>
</feature>
<dbReference type="PROSITE" id="PS50109">
    <property type="entry name" value="HIS_KIN"/>
    <property type="match status" value="1"/>
</dbReference>
<dbReference type="Pfam" id="PF02518">
    <property type="entry name" value="HATPase_c"/>
    <property type="match status" value="1"/>
</dbReference>
<sequence length="581" mass="64272">MQQYGFGRLMRGVVGSSLVWGGLLAAAAVAVLVFLLSQVQAVNWREHYEMRDAIRELQELDMQLNVRLLMARQDLPQEEHAIAGVQARIRETEDRVFGDIKASGTSPADPARLGHGDEAALVLEYYGAKSKKQELIEQFLSLNTTLKDTVDQAVFELNRLSGHSAAMETQANALRLLLFLYLHDGSEDSAKKLQDRLDGLLQDSAARADSDTFKLVEALGTNILYILQQLPNRDAALLGIVNAPTSTLSDILNAYTQRYSDIFRRAETYRLALIAYAAMLLLVLLVLALRLRHSYATLEHQVGERTQQLAKAYDELKQSQLQMMQTEKMASLGQMVAGVAHEINTPLGFSRSNVEIVRERLGEMGQVFDRFVEVTADTLAATDPETAHHARQLQEEHCREEMEELLLATGEGLNQISELVKSLRDFSRLDRSKNDRVDLNKGIDDVLRIANNTLRKRNAQVHRDYAELPLVECAPSQINQVLLNLIVNAAQALPEQGGNIAIGTRVNGRFIEITVEDDGHGIPADLLPRIFDPFVTTKEIGKGTGLGLSIAYQIVQDHGGALTVESTPGTGTCFTLSLPVT</sequence>
<keyword evidence="4" id="KW-0812">Transmembrane</keyword>
<dbReference type="CDD" id="cd00082">
    <property type="entry name" value="HisKA"/>
    <property type="match status" value="1"/>
</dbReference>
<evidence type="ECO:0000313" key="6">
    <source>
        <dbReference type="EMBL" id="SDL31939.1"/>
    </source>
</evidence>
<gene>
    <name evidence="6" type="ORF">SAMN05216186_11842</name>
</gene>
<dbReference type="EC" id="2.7.13.3" evidence="2"/>
<dbReference type="InterPro" id="IPR036097">
    <property type="entry name" value="HisK_dim/P_sf"/>
</dbReference>
<organism evidence="6 7">
    <name type="scientific">Pseudomonas indica</name>
    <dbReference type="NCBI Taxonomy" id="137658"/>
    <lineage>
        <taxon>Bacteria</taxon>
        <taxon>Pseudomonadati</taxon>
        <taxon>Pseudomonadota</taxon>
        <taxon>Gammaproteobacteria</taxon>
        <taxon>Pseudomonadales</taxon>
        <taxon>Pseudomonadaceae</taxon>
        <taxon>Pseudomonas</taxon>
    </lineage>
</organism>
<keyword evidence="3" id="KW-0597">Phosphoprotein</keyword>
<dbReference type="SMART" id="SM00388">
    <property type="entry name" value="HisKA"/>
    <property type="match status" value="1"/>
</dbReference>
<dbReference type="EMBL" id="FNFD01000018">
    <property type="protein sequence ID" value="SDL31939.1"/>
    <property type="molecule type" value="Genomic_DNA"/>
</dbReference>
<dbReference type="InterPro" id="IPR045812">
    <property type="entry name" value="DAHL"/>
</dbReference>
<dbReference type="InterPro" id="IPR004358">
    <property type="entry name" value="Sig_transdc_His_kin-like_C"/>
</dbReference>
<dbReference type="InterPro" id="IPR036890">
    <property type="entry name" value="HATPase_C_sf"/>
</dbReference>
<keyword evidence="4" id="KW-1133">Transmembrane helix</keyword>
<dbReference type="STRING" id="137658.SAMN05216186_11842"/>
<feature type="transmembrane region" description="Helical" evidence="4">
    <location>
        <begin position="269"/>
        <end position="289"/>
    </location>
</feature>
<dbReference type="InterPro" id="IPR003594">
    <property type="entry name" value="HATPase_dom"/>
</dbReference>
<dbReference type="SUPFAM" id="SSF47384">
    <property type="entry name" value="Homodimeric domain of signal transducing histidine kinase"/>
    <property type="match status" value="1"/>
</dbReference>
<dbReference type="PRINTS" id="PR00344">
    <property type="entry name" value="BCTRLSENSOR"/>
</dbReference>
<dbReference type="Proteomes" id="UP000198706">
    <property type="component" value="Unassembled WGS sequence"/>
</dbReference>
<keyword evidence="7" id="KW-1185">Reference proteome</keyword>
<reference evidence="6 7" key="1">
    <citation type="submission" date="2016-10" db="EMBL/GenBank/DDBJ databases">
        <authorList>
            <person name="de Groot N.N."/>
        </authorList>
    </citation>
    <scope>NUCLEOTIDE SEQUENCE [LARGE SCALE GENOMIC DNA]</scope>
    <source>
        <strain evidence="6 7">JCM 21544</strain>
    </source>
</reference>
<keyword evidence="6" id="KW-0808">Transferase</keyword>
<dbReference type="InterPro" id="IPR003661">
    <property type="entry name" value="HisK_dim/P_dom"/>
</dbReference>
<keyword evidence="6" id="KW-0418">Kinase</keyword>
<evidence type="ECO:0000259" key="5">
    <source>
        <dbReference type="PROSITE" id="PS50109"/>
    </source>
</evidence>
<protein>
    <recommendedName>
        <fullName evidence="2">histidine kinase</fullName>
        <ecNumber evidence="2">2.7.13.3</ecNumber>
    </recommendedName>
</protein>
<dbReference type="RefSeq" id="WP_169715857.1">
    <property type="nucleotide sequence ID" value="NZ_FNFD01000018.1"/>
</dbReference>
<evidence type="ECO:0000256" key="2">
    <source>
        <dbReference type="ARBA" id="ARBA00012438"/>
    </source>
</evidence>
<evidence type="ECO:0000256" key="1">
    <source>
        <dbReference type="ARBA" id="ARBA00000085"/>
    </source>
</evidence>
<evidence type="ECO:0000256" key="3">
    <source>
        <dbReference type="ARBA" id="ARBA00022553"/>
    </source>
</evidence>
<dbReference type="PANTHER" id="PTHR43065:SF50">
    <property type="entry name" value="HISTIDINE KINASE"/>
    <property type="match status" value="1"/>
</dbReference>
<dbReference type="SMART" id="SM00387">
    <property type="entry name" value="HATPase_c"/>
    <property type="match status" value="1"/>
</dbReference>
<dbReference type="PANTHER" id="PTHR43065">
    <property type="entry name" value="SENSOR HISTIDINE KINASE"/>
    <property type="match status" value="1"/>
</dbReference>
<accession>A0A1G9J3B4</accession>
<dbReference type="Pfam" id="PF19443">
    <property type="entry name" value="DAHL"/>
    <property type="match status" value="1"/>
</dbReference>
<evidence type="ECO:0000256" key="4">
    <source>
        <dbReference type="SAM" id="Phobius"/>
    </source>
</evidence>
<dbReference type="InterPro" id="IPR005467">
    <property type="entry name" value="His_kinase_dom"/>
</dbReference>
<dbReference type="GO" id="GO:0000155">
    <property type="term" value="F:phosphorelay sensor kinase activity"/>
    <property type="evidence" value="ECO:0007669"/>
    <property type="project" value="InterPro"/>
</dbReference>
<name>A0A1G9J3B4_9PSED</name>
<dbReference type="Gene3D" id="3.30.565.10">
    <property type="entry name" value="Histidine kinase-like ATPase, C-terminal domain"/>
    <property type="match status" value="1"/>
</dbReference>
<keyword evidence="4" id="KW-0472">Membrane</keyword>
<dbReference type="AlphaFoldDB" id="A0A1G9J3B4"/>
<dbReference type="Gene3D" id="1.10.287.130">
    <property type="match status" value="1"/>
</dbReference>
<dbReference type="SUPFAM" id="SSF55874">
    <property type="entry name" value="ATPase domain of HSP90 chaperone/DNA topoisomerase II/histidine kinase"/>
    <property type="match status" value="1"/>
</dbReference>
<proteinExistence type="predicted"/>
<evidence type="ECO:0000313" key="7">
    <source>
        <dbReference type="Proteomes" id="UP000198706"/>
    </source>
</evidence>